<dbReference type="OrthoDB" id="1431247at2759"/>
<dbReference type="Pfam" id="PF00011">
    <property type="entry name" value="HSP20"/>
    <property type="match status" value="1"/>
</dbReference>
<dbReference type="PROSITE" id="PS01031">
    <property type="entry name" value="SHSP"/>
    <property type="match status" value="1"/>
</dbReference>
<feature type="domain" description="SHSP" evidence="3">
    <location>
        <begin position="2"/>
        <end position="124"/>
    </location>
</feature>
<evidence type="ECO:0000259" key="3">
    <source>
        <dbReference type="PROSITE" id="PS01031"/>
    </source>
</evidence>
<dbReference type="EMBL" id="GL349476">
    <property type="protein sequence ID" value="KNC52912.1"/>
    <property type="molecule type" value="Genomic_DNA"/>
</dbReference>
<dbReference type="Gene3D" id="2.60.40.790">
    <property type="match status" value="1"/>
</dbReference>
<dbReference type="CDD" id="cd06464">
    <property type="entry name" value="ACD_sHsps-like"/>
    <property type="match status" value="1"/>
</dbReference>
<dbReference type="RefSeq" id="XP_013755006.1">
    <property type="nucleotide sequence ID" value="XM_013899552.1"/>
</dbReference>
<dbReference type="AlphaFoldDB" id="A0A0L0DKS6"/>
<proteinExistence type="inferred from homology"/>
<evidence type="ECO:0000256" key="2">
    <source>
        <dbReference type="RuleBase" id="RU003616"/>
    </source>
</evidence>
<comment type="similarity">
    <text evidence="1 2">Belongs to the small heat shock protein (HSP20) family.</text>
</comment>
<evidence type="ECO:0000313" key="5">
    <source>
        <dbReference type="Proteomes" id="UP000054408"/>
    </source>
</evidence>
<protein>
    <recommendedName>
        <fullName evidence="3">SHSP domain-containing protein</fullName>
    </recommendedName>
</protein>
<dbReference type="InterPro" id="IPR008978">
    <property type="entry name" value="HSP20-like_chaperone"/>
</dbReference>
<dbReference type="GeneID" id="25567613"/>
<feature type="non-terminal residue" evidence="4">
    <location>
        <position position="1"/>
    </location>
</feature>
<organism evidence="4 5">
    <name type="scientific">Thecamonas trahens ATCC 50062</name>
    <dbReference type="NCBI Taxonomy" id="461836"/>
    <lineage>
        <taxon>Eukaryota</taxon>
        <taxon>Apusozoa</taxon>
        <taxon>Apusomonadida</taxon>
        <taxon>Apusomonadidae</taxon>
        <taxon>Thecamonas</taxon>
    </lineage>
</organism>
<sequence length="129" mass="13353">TAAPAAWPSSVDIVESESRVLVFLDLPGMSSSAFKVEYAANSPAGPPGGTLSVSGVRTRPALQGKFRVISSSRFAGPFAQHITIPLQVEPATLKASYRDGVLLIRIRKAAAVAAAKPAIKLNFGGNAGH</sequence>
<name>A0A0L0DKS6_THETB</name>
<evidence type="ECO:0000256" key="1">
    <source>
        <dbReference type="PROSITE-ProRule" id="PRU00285"/>
    </source>
</evidence>
<dbReference type="SUPFAM" id="SSF49764">
    <property type="entry name" value="HSP20-like chaperones"/>
    <property type="match status" value="1"/>
</dbReference>
<evidence type="ECO:0000313" key="4">
    <source>
        <dbReference type="EMBL" id="KNC52912.1"/>
    </source>
</evidence>
<keyword evidence="5" id="KW-1185">Reference proteome</keyword>
<dbReference type="Proteomes" id="UP000054408">
    <property type="component" value="Unassembled WGS sequence"/>
</dbReference>
<dbReference type="InterPro" id="IPR002068">
    <property type="entry name" value="A-crystallin/Hsp20_dom"/>
</dbReference>
<accession>A0A0L0DKS6</accession>
<gene>
    <name evidence="4" type="ORF">AMSG_09076</name>
</gene>
<reference evidence="4 5" key="1">
    <citation type="submission" date="2010-05" db="EMBL/GenBank/DDBJ databases">
        <title>The Genome Sequence of Thecamonas trahens ATCC 50062.</title>
        <authorList>
            <consortium name="The Broad Institute Genome Sequencing Platform"/>
            <person name="Russ C."/>
            <person name="Cuomo C."/>
            <person name="Shea T."/>
            <person name="Young S.K."/>
            <person name="Zeng Q."/>
            <person name="Koehrsen M."/>
            <person name="Haas B."/>
            <person name="Borodovsky M."/>
            <person name="Guigo R."/>
            <person name="Alvarado L."/>
            <person name="Berlin A."/>
            <person name="Bochicchio J."/>
            <person name="Borenstein D."/>
            <person name="Chapman S."/>
            <person name="Chen Z."/>
            <person name="Freedman E."/>
            <person name="Gellesch M."/>
            <person name="Goldberg J."/>
            <person name="Griggs A."/>
            <person name="Gujja S."/>
            <person name="Heilman E."/>
            <person name="Heiman D."/>
            <person name="Hepburn T."/>
            <person name="Howarth C."/>
            <person name="Jen D."/>
            <person name="Larson L."/>
            <person name="Mehta T."/>
            <person name="Park D."/>
            <person name="Pearson M."/>
            <person name="Roberts A."/>
            <person name="Saif S."/>
            <person name="Shenoy N."/>
            <person name="Sisk P."/>
            <person name="Stolte C."/>
            <person name="Sykes S."/>
            <person name="Thomson T."/>
            <person name="Walk T."/>
            <person name="White J."/>
            <person name="Yandava C."/>
            <person name="Burger G."/>
            <person name="Gray M.W."/>
            <person name="Holland P.W.H."/>
            <person name="King N."/>
            <person name="Lang F.B.F."/>
            <person name="Roger A.J."/>
            <person name="Ruiz-Trillo I."/>
            <person name="Lander E."/>
            <person name="Nusbaum C."/>
        </authorList>
    </citation>
    <scope>NUCLEOTIDE SEQUENCE [LARGE SCALE GENOMIC DNA]</scope>
    <source>
        <strain evidence="4 5">ATCC 50062</strain>
    </source>
</reference>